<keyword evidence="3" id="KW-1185">Reference proteome</keyword>
<dbReference type="InterPro" id="IPR036846">
    <property type="entry name" value="GM2-AP_sf"/>
</dbReference>
<accession>A0ABD0YEF0</accession>
<gene>
    <name evidence="2" type="ORF">AAG570_013551</name>
</gene>
<dbReference type="Gene3D" id="2.70.220.10">
    <property type="entry name" value="Ganglioside GM2 activator"/>
    <property type="match status" value="1"/>
</dbReference>
<dbReference type="EMBL" id="JBFDAA010000009">
    <property type="protein sequence ID" value="KAL1129019.1"/>
    <property type="molecule type" value="Genomic_DNA"/>
</dbReference>
<name>A0ABD0YEF0_9HEMI</name>
<evidence type="ECO:0000313" key="3">
    <source>
        <dbReference type="Proteomes" id="UP001558652"/>
    </source>
</evidence>
<dbReference type="AlphaFoldDB" id="A0ABD0YEF0"/>
<keyword evidence="1" id="KW-0732">Signal</keyword>
<evidence type="ECO:0008006" key="4">
    <source>
        <dbReference type="Google" id="ProtNLM"/>
    </source>
</evidence>
<evidence type="ECO:0000256" key="1">
    <source>
        <dbReference type="ARBA" id="ARBA00022729"/>
    </source>
</evidence>
<comment type="caution">
    <text evidence="2">The sequence shown here is derived from an EMBL/GenBank/DDBJ whole genome shotgun (WGS) entry which is preliminary data.</text>
</comment>
<organism evidence="2 3">
    <name type="scientific">Ranatra chinensis</name>
    <dbReference type="NCBI Taxonomy" id="642074"/>
    <lineage>
        <taxon>Eukaryota</taxon>
        <taxon>Metazoa</taxon>
        <taxon>Ecdysozoa</taxon>
        <taxon>Arthropoda</taxon>
        <taxon>Hexapoda</taxon>
        <taxon>Insecta</taxon>
        <taxon>Pterygota</taxon>
        <taxon>Neoptera</taxon>
        <taxon>Paraneoptera</taxon>
        <taxon>Hemiptera</taxon>
        <taxon>Heteroptera</taxon>
        <taxon>Panheteroptera</taxon>
        <taxon>Nepomorpha</taxon>
        <taxon>Nepidae</taxon>
        <taxon>Ranatrinae</taxon>
        <taxon>Ranatra</taxon>
    </lineage>
</organism>
<evidence type="ECO:0000313" key="2">
    <source>
        <dbReference type="EMBL" id="KAL1129019.1"/>
    </source>
</evidence>
<reference evidence="2 3" key="1">
    <citation type="submission" date="2024-07" db="EMBL/GenBank/DDBJ databases">
        <title>Chromosome-level genome assembly of the water stick insect Ranatra chinensis (Heteroptera: Nepidae).</title>
        <authorList>
            <person name="Liu X."/>
        </authorList>
    </citation>
    <scope>NUCLEOTIDE SEQUENCE [LARGE SCALE GENOMIC DNA]</scope>
    <source>
        <strain evidence="2">Cailab_2021Rc</strain>
        <tissue evidence="2">Muscle</tissue>
    </source>
</reference>
<dbReference type="Proteomes" id="UP001558652">
    <property type="component" value="Unassembled WGS sequence"/>
</dbReference>
<proteinExistence type="predicted"/>
<protein>
    <recommendedName>
        <fullName evidence="4">MD-2-related lipid-recognition domain-containing protein</fullName>
    </recommendedName>
</protein>
<sequence length="174" mass="19754">MITAVTSRKRPQKIVVIREYHNCKQNANQTATITSSKIELLEGGKFAISSLMDINRDVKAITKAIIKVEKCPSFAEKDKCEFLTEVPLNNVICERLKHKNAFWSEMVQNVEPPFQCPFKKGIYNMKRTVINPGPFISMLPNVVGHYYMFYVNGFEGDAWLGCLKFGGEITTVRA</sequence>